<evidence type="ECO:0000259" key="6">
    <source>
        <dbReference type="Pfam" id="PF01709"/>
    </source>
</evidence>
<protein>
    <submittedName>
        <fullName evidence="8">YebC/PmpR family DNA-binding transcriptional regulator</fullName>
    </submittedName>
</protein>
<dbReference type="InterPro" id="IPR017856">
    <property type="entry name" value="Integrase-like_N"/>
</dbReference>
<evidence type="ECO:0000259" key="7">
    <source>
        <dbReference type="Pfam" id="PF20772"/>
    </source>
</evidence>
<dbReference type="Pfam" id="PF01709">
    <property type="entry name" value="Transcrip_reg"/>
    <property type="match status" value="1"/>
</dbReference>
<evidence type="ECO:0000313" key="9">
    <source>
        <dbReference type="Proteomes" id="UP000228781"/>
    </source>
</evidence>
<dbReference type="AlphaFoldDB" id="A0A2M8EII0"/>
<dbReference type="EMBL" id="PFSK01000035">
    <property type="protein sequence ID" value="PJC22477.1"/>
    <property type="molecule type" value="Genomic_DNA"/>
</dbReference>
<accession>A0A2M8EII0</accession>
<gene>
    <name evidence="8" type="ORF">CO059_02425</name>
</gene>
<dbReference type="Gene3D" id="1.10.10.200">
    <property type="match status" value="1"/>
</dbReference>
<evidence type="ECO:0000313" key="8">
    <source>
        <dbReference type="EMBL" id="PJC22477.1"/>
    </source>
</evidence>
<organism evidence="8 9">
    <name type="scientific">candidate division WWE3 bacterium CG_4_9_14_0_2_um_filter_48_10</name>
    <dbReference type="NCBI Taxonomy" id="1975078"/>
    <lineage>
        <taxon>Bacteria</taxon>
        <taxon>Katanobacteria</taxon>
    </lineage>
</organism>
<comment type="caution">
    <text evidence="8">The sequence shown here is derived from an EMBL/GenBank/DDBJ whole genome shotgun (WGS) entry which is preliminary data.</text>
</comment>
<evidence type="ECO:0000256" key="1">
    <source>
        <dbReference type="ARBA" id="ARBA00008724"/>
    </source>
</evidence>
<keyword evidence="3" id="KW-0805">Transcription regulation</keyword>
<dbReference type="InterPro" id="IPR049083">
    <property type="entry name" value="TACO1_YebC_N"/>
</dbReference>
<dbReference type="FunFam" id="1.10.10.200:FF:000002">
    <property type="entry name" value="Probable transcriptional regulatory protein CLM62_37755"/>
    <property type="match status" value="1"/>
</dbReference>
<dbReference type="PANTHER" id="PTHR12532">
    <property type="entry name" value="TRANSLATIONAL ACTIVATOR OF CYTOCHROME C OXIDASE 1"/>
    <property type="match status" value="1"/>
</dbReference>
<dbReference type="InterPro" id="IPR048300">
    <property type="entry name" value="TACO1_YebC-like_2nd/3rd_dom"/>
</dbReference>
<evidence type="ECO:0000256" key="5">
    <source>
        <dbReference type="ARBA" id="ARBA00023163"/>
    </source>
</evidence>
<keyword evidence="5" id="KW-0804">Transcription</keyword>
<dbReference type="Gene3D" id="3.30.70.980">
    <property type="match status" value="1"/>
</dbReference>
<evidence type="ECO:0000256" key="3">
    <source>
        <dbReference type="ARBA" id="ARBA00023015"/>
    </source>
</evidence>
<dbReference type="PANTHER" id="PTHR12532:SF6">
    <property type="entry name" value="TRANSCRIPTIONAL REGULATORY PROTEIN YEBC-RELATED"/>
    <property type="match status" value="1"/>
</dbReference>
<reference evidence="9" key="1">
    <citation type="submission" date="2017-09" db="EMBL/GenBank/DDBJ databases">
        <title>Depth-based differentiation of microbial function through sediment-hosted aquifers and enrichment of novel symbionts in the deep terrestrial subsurface.</title>
        <authorList>
            <person name="Probst A.J."/>
            <person name="Ladd B."/>
            <person name="Jarett J.K."/>
            <person name="Geller-Mcgrath D.E."/>
            <person name="Sieber C.M.K."/>
            <person name="Emerson J.B."/>
            <person name="Anantharaman K."/>
            <person name="Thomas B.C."/>
            <person name="Malmstrom R."/>
            <person name="Stieglmeier M."/>
            <person name="Klingl A."/>
            <person name="Woyke T."/>
            <person name="Ryan C.M."/>
            <person name="Banfield J.F."/>
        </authorList>
    </citation>
    <scope>NUCLEOTIDE SEQUENCE [LARGE SCALE GENOMIC DNA]</scope>
</reference>
<evidence type="ECO:0000256" key="2">
    <source>
        <dbReference type="ARBA" id="ARBA00022490"/>
    </source>
</evidence>
<proteinExistence type="inferred from homology"/>
<keyword evidence="4 8" id="KW-0238">DNA-binding</keyword>
<dbReference type="Proteomes" id="UP000228781">
    <property type="component" value="Unassembled WGS sequence"/>
</dbReference>
<feature type="domain" description="TACO1/YebC-like N-terminal" evidence="7">
    <location>
        <begin position="5"/>
        <end position="75"/>
    </location>
</feature>
<dbReference type="InterPro" id="IPR002876">
    <property type="entry name" value="Transcrip_reg_TACO1-like"/>
</dbReference>
<dbReference type="GO" id="GO:0003677">
    <property type="term" value="F:DNA binding"/>
    <property type="evidence" value="ECO:0007669"/>
    <property type="project" value="UniProtKB-KW"/>
</dbReference>
<feature type="domain" description="TACO1/YebC-like second and third" evidence="6">
    <location>
        <begin position="85"/>
        <end position="135"/>
    </location>
</feature>
<keyword evidence="2" id="KW-0963">Cytoplasm</keyword>
<dbReference type="InterPro" id="IPR029072">
    <property type="entry name" value="YebC-like"/>
</dbReference>
<dbReference type="SUPFAM" id="SSF75625">
    <property type="entry name" value="YebC-like"/>
    <property type="match status" value="1"/>
</dbReference>
<sequence>MSGHSKWANIKRTKQAEDLKRGKLFSKLAWAIAVAARQGGGDPEGNPTLRATLEKAHSYNMPKENIARAIERGVGGGEEGAGLIEATYEGYGPEGVAFLVKVLTDNKNRTLAEIRKIFETHGGRIGEVGSAAYIFIDPDNPTFTIPVTEPEKAKKILALANALDEHGDVQEVYSNFDVPDELLAKLA</sequence>
<comment type="similarity">
    <text evidence="1">Belongs to the TACO1 family.</text>
</comment>
<evidence type="ECO:0000256" key="4">
    <source>
        <dbReference type="ARBA" id="ARBA00023125"/>
    </source>
</evidence>
<dbReference type="InterPro" id="IPR026564">
    <property type="entry name" value="Transcrip_reg_TACO1-like_dom3"/>
</dbReference>
<dbReference type="Pfam" id="PF20772">
    <property type="entry name" value="TACO1_YebC_N"/>
    <property type="match status" value="1"/>
</dbReference>
<name>A0A2M8EII0_UNCKA</name>
<dbReference type="GO" id="GO:0005829">
    <property type="term" value="C:cytosol"/>
    <property type="evidence" value="ECO:0007669"/>
    <property type="project" value="TreeGrafter"/>
</dbReference>